<reference evidence="2" key="5">
    <citation type="journal article" date="2021" name="G3 (Bethesda)">
        <title>Aegilops tauschii genome assembly Aet v5.0 features greater sequence contiguity and improved annotation.</title>
        <authorList>
            <person name="Wang L."/>
            <person name="Zhu T."/>
            <person name="Rodriguez J.C."/>
            <person name="Deal K.R."/>
            <person name="Dubcovsky J."/>
            <person name="McGuire P.E."/>
            <person name="Lux T."/>
            <person name="Spannagl M."/>
            <person name="Mayer K.F.X."/>
            <person name="Baldrich P."/>
            <person name="Meyers B.C."/>
            <person name="Huo N."/>
            <person name="Gu Y.Q."/>
            <person name="Zhou H."/>
            <person name="Devos K.M."/>
            <person name="Bennetzen J.L."/>
            <person name="Unver T."/>
            <person name="Budak H."/>
            <person name="Gulick P.J."/>
            <person name="Galiba G."/>
            <person name="Kalapos B."/>
            <person name="Nelson D.R."/>
            <person name="Li P."/>
            <person name="You F.M."/>
            <person name="Luo M.C."/>
            <person name="Dvorak J."/>
        </authorList>
    </citation>
    <scope>NUCLEOTIDE SEQUENCE [LARGE SCALE GENOMIC DNA]</scope>
    <source>
        <strain evidence="2">cv. AL8/78</strain>
    </source>
</reference>
<accession>A0A453QN94</accession>
<keyword evidence="3" id="KW-1185">Reference proteome</keyword>
<feature type="region of interest" description="Disordered" evidence="1">
    <location>
        <begin position="1"/>
        <end position="42"/>
    </location>
</feature>
<organism evidence="2 3">
    <name type="scientific">Aegilops tauschii subsp. strangulata</name>
    <name type="common">Goatgrass</name>
    <dbReference type="NCBI Taxonomy" id="200361"/>
    <lineage>
        <taxon>Eukaryota</taxon>
        <taxon>Viridiplantae</taxon>
        <taxon>Streptophyta</taxon>
        <taxon>Embryophyta</taxon>
        <taxon>Tracheophyta</taxon>
        <taxon>Spermatophyta</taxon>
        <taxon>Magnoliopsida</taxon>
        <taxon>Liliopsida</taxon>
        <taxon>Poales</taxon>
        <taxon>Poaceae</taxon>
        <taxon>BOP clade</taxon>
        <taxon>Pooideae</taxon>
        <taxon>Triticodae</taxon>
        <taxon>Triticeae</taxon>
        <taxon>Triticinae</taxon>
        <taxon>Aegilops</taxon>
    </lineage>
</organism>
<reference evidence="3" key="1">
    <citation type="journal article" date="2014" name="Science">
        <title>Ancient hybridizations among the ancestral genomes of bread wheat.</title>
        <authorList>
            <consortium name="International Wheat Genome Sequencing Consortium,"/>
            <person name="Marcussen T."/>
            <person name="Sandve S.R."/>
            <person name="Heier L."/>
            <person name="Spannagl M."/>
            <person name="Pfeifer M."/>
            <person name="Jakobsen K.S."/>
            <person name="Wulff B.B."/>
            <person name="Steuernagel B."/>
            <person name="Mayer K.F."/>
            <person name="Olsen O.A."/>
        </authorList>
    </citation>
    <scope>NUCLEOTIDE SEQUENCE [LARGE SCALE GENOMIC DNA]</scope>
    <source>
        <strain evidence="3">cv. AL8/78</strain>
    </source>
</reference>
<reference evidence="2" key="4">
    <citation type="submission" date="2019-03" db="UniProtKB">
        <authorList>
            <consortium name="EnsemblPlants"/>
        </authorList>
    </citation>
    <scope>IDENTIFICATION</scope>
</reference>
<evidence type="ECO:0000313" key="2">
    <source>
        <dbReference type="EnsemblPlants" id="AET7Gv20243100.12"/>
    </source>
</evidence>
<protein>
    <submittedName>
        <fullName evidence="2">Uncharacterized protein</fullName>
    </submittedName>
</protein>
<sequence length="87" mass="9663">TRIKSNQPDTEKQIMRRCSPSPRGASARAPCRTSPAPTERYTSSQRVGWVTMEEEEEVSKGCALLCSPLLWLWEDVGLEREGVGGVL</sequence>
<reference evidence="3" key="2">
    <citation type="journal article" date="2017" name="Nat. Plants">
        <title>The Aegilops tauschii genome reveals multiple impacts of transposons.</title>
        <authorList>
            <person name="Zhao G."/>
            <person name="Zou C."/>
            <person name="Li K."/>
            <person name="Wang K."/>
            <person name="Li T."/>
            <person name="Gao L."/>
            <person name="Zhang X."/>
            <person name="Wang H."/>
            <person name="Yang Z."/>
            <person name="Liu X."/>
            <person name="Jiang W."/>
            <person name="Mao L."/>
            <person name="Kong X."/>
            <person name="Jiao Y."/>
            <person name="Jia J."/>
        </authorList>
    </citation>
    <scope>NUCLEOTIDE SEQUENCE [LARGE SCALE GENOMIC DNA]</scope>
    <source>
        <strain evidence="3">cv. AL8/78</strain>
    </source>
</reference>
<name>A0A453QN94_AEGTS</name>
<dbReference type="AlphaFoldDB" id="A0A453QN94"/>
<evidence type="ECO:0000256" key="1">
    <source>
        <dbReference type="SAM" id="MobiDB-lite"/>
    </source>
</evidence>
<dbReference type="Proteomes" id="UP000015105">
    <property type="component" value="Chromosome 7D"/>
</dbReference>
<proteinExistence type="predicted"/>
<dbReference type="Gramene" id="AET7Gv20243100.12">
    <property type="protein sequence ID" value="AET7Gv20243100.12"/>
    <property type="gene ID" value="AET7Gv20243100"/>
</dbReference>
<reference evidence="2" key="3">
    <citation type="journal article" date="2017" name="Nature">
        <title>Genome sequence of the progenitor of the wheat D genome Aegilops tauschii.</title>
        <authorList>
            <person name="Luo M.C."/>
            <person name="Gu Y.Q."/>
            <person name="Puiu D."/>
            <person name="Wang H."/>
            <person name="Twardziok S.O."/>
            <person name="Deal K.R."/>
            <person name="Huo N."/>
            <person name="Zhu T."/>
            <person name="Wang L."/>
            <person name="Wang Y."/>
            <person name="McGuire P.E."/>
            <person name="Liu S."/>
            <person name="Long H."/>
            <person name="Ramasamy R.K."/>
            <person name="Rodriguez J.C."/>
            <person name="Van S.L."/>
            <person name="Yuan L."/>
            <person name="Wang Z."/>
            <person name="Xia Z."/>
            <person name="Xiao L."/>
            <person name="Anderson O.D."/>
            <person name="Ouyang S."/>
            <person name="Liang Y."/>
            <person name="Zimin A.V."/>
            <person name="Pertea G."/>
            <person name="Qi P."/>
            <person name="Bennetzen J.L."/>
            <person name="Dai X."/>
            <person name="Dawson M.W."/>
            <person name="Muller H.G."/>
            <person name="Kugler K."/>
            <person name="Rivarola-Duarte L."/>
            <person name="Spannagl M."/>
            <person name="Mayer K.F.X."/>
            <person name="Lu F.H."/>
            <person name="Bevan M.W."/>
            <person name="Leroy P."/>
            <person name="Li P."/>
            <person name="You F.M."/>
            <person name="Sun Q."/>
            <person name="Liu Z."/>
            <person name="Lyons E."/>
            <person name="Wicker T."/>
            <person name="Salzberg S.L."/>
            <person name="Devos K.M."/>
            <person name="Dvorak J."/>
        </authorList>
    </citation>
    <scope>NUCLEOTIDE SEQUENCE [LARGE SCALE GENOMIC DNA]</scope>
    <source>
        <strain evidence="2">cv. AL8/78</strain>
    </source>
</reference>
<evidence type="ECO:0000313" key="3">
    <source>
        <dbReference type="Proteomes" id="UP000015105"/>
    </source>
</evidence>
<dbReference type="EnsemblPlants" id="AET7Gv20243100.12">
    <property type="protein sequence ID" value="AET7Gv20243100.12"/>
    <property type="gene ID" value="AET7Gv20243100"/>
</dbReference>